<name>A0ABU2G8T5_9EURY</name>
<gene>
    <name evidence="1" type="ORF">NDI76_00370</name>
</gene>
<evidence type="ECO:0000313" key="2">
    <source>
        <dbReference type="Proteomes" id="UP001257060"/>
    </source>
</evidence>
<comment type="caution">
    <text evidence="1">The sequence shown here is derived from an EMBL/GenBank/DDBJ whole genome shotgun (WGS) entry which is preliminary data.</text>
</comment>
<dbReference type="Proteomes" id="UP001257060">
    <property type="component" value="Unassembled WGS sequence"/>
</dbReference>
<keyword evidence="2" id="KW-1185">Reference proteome</keyword>
<dbReference type="EMBL" id="JAMQOP010000001">
    <property type="protein sequence ID" value="MDS0297194.1"/>
    <property type="molecule type" value="Genomic_DNA"/>
</dbReference>
<accession>A0ABU2G8T5</accession>
<protein>
    <submittedName>
        <fullName evidence="1">Uncharacterized protein</fullName>
    </submittedName>
</protein>
<sequence>MSTNTDSKRGSTDRYRYIQYTDDGGTLTVIQDTENHHAWIQSTLHVPVEP</sequence>
<reference evidence="1 2" key="1">
    <citation type="submission" date="2022-06" db="EMBL/GenBank/DDBJ databases">
        <title>Halogeometricum sp. a new haloarchaeum isolate from saline soil.</title>
        <authorList>
            <person name="Strakova D."/>
            <person name="Galisteo C."/>
            <person name="Sanchez-Porro C."/>
            <person name="Ventosa A."/>
        </authorList>
    </citation>
    <scope>NUCLEOTIDE SEQUENCE [LARGE SCALE GENOMIC DNA]</scope>
    <source>
        <strain evidence="1 2">S1BR25-6</strain>
    </source>
</reference>
<evidence type="ECO:0000313" key="1">
    <source>
        <dbReference type="EMBL" id="MDS0297194.1"/>
    </source>
</evidence>
<dbReference type="RefSeq" id="WP_310921974.1">
    <property type="nucleotide sequence ID" value="NZ_JAMQOP010000001.1"/>
</dbReference>
<organism evidence="1 2">
    <name type="scientific">Halogeometricum salsisoli</name>
    <dbReference type="NCBI Taxonomy" id="2950536"/>
    <lineage>
        <taxon>Archaea</taxon>
        <taxon>Methanobacteriati</taxon>
        <taxon>Methanobacteriota</taxon>
        <taxon>Stenosarchaea group</taxon>
        <taxon>Halobacteria</taxon>
        <taxon>Halobacteriales</taxon>
        <taxon>Haloferacaceae</taxon>
        <taxon>Halogeometricum</taxon>
    </lineage>
</organism>
<proteinExistence type="predicted"/>